<comment type="similarity">
    <text evidence="7">Belongs to the binding-protein-dependent transport system permease family.</text>
</comment>
<dbReference type="PROSITE" id="PS50928">
    <property type="entry name" value="ABC_TM1"/>
    <property type="match status" value="1"/>
</dbReference>
<dbReference type="InterPro" id="IPR000515">
    <property type="entry name" value="MetI-like"/>
</dbReference>
<evidence type="ECO:0000256" key="3">
    <source>
        <dbReference type="ARBA" id="ARBA00022475"/>
    </source>
</evidence>
<dbReference type="GO" id="GO:0055085">
    <property type="term" value="P:transmembrane transport"/>
    <property type="evidence" value="ECO:0007669"/>
    <property type="project" value="InterPro"/>
</dbReference>
<name>A0A4R3K355_9FIRM</name>
<dbReference type="Proteomes" id="UP000295726">
    <property type="component" value="Unassembled WGS sequence"/>
</dbReference>
<evidence type="ECO:0000313" key="9">
    <source>
        <dbReference type="EMBL" id="TCS77118.1"/>
    </source>
</evidence>
<proteinExistence type="inferred from homology"/>
<evidence type="ECO:0000256" key="1">
    <source>
        <dbReference type="ARBA" id="ARBA00004651"/>
    </source>
</evidence>
<organism evidence="9 10">
    <name type="scientific">Muricomes intestini</name>
    <dbReference type="NCBI Taxonomy" id="1796634"/>
    <lineage>
        <taxon>Bacteria</taxon>
        <taxon>Bacillati</taxon>
        <taxon>Bacillota</taxon>
        <taxon>Clostridia</taxon>
        <taxon>Lachnospirales</taxon>
        <taxon>Lachnospiraceae</taxon>
        <taxon>Muricomes</taxon>
    </lineage>
</organism>
<keyword evidence="10" id="KW-1185">Reference proteome</keyword>
<dbReference type="CDD" id="cd06261">
    <property type="entry name" value="TM_PBP2"/>
    <property type="match status" value="1"/>
</dbReference>
<dbReference type="AlphaFoldDB" id="A0A4R3K355"/>
<keyword evidence="6 7" id="KW-0472">Membrane</keyword>
<evidence type="ECO:0000256" key="5">
    <source>
        <dbReference type="ARBA" id="ARBA00022989"/>
    </source>
</evidence>
<keyword evidence="3" id="KW-1003">Cell membrane</keyword>
<feature type="transmembrane region" description="Helical" evidence="7">
    <location>
        <begin position="162"/>
        <end position="183"/>
    </location>
</feature>
<dbReference type="InterPro" id="IPR051393">
    <property type="entry name" value="ABC_transporter_permease"/>
</dbReference>
<dbReference type="RefSeq" id="WP_132382574.1">
    <property type="nucleotide sequence ID" value="NZ_DAIUIE010000044.1"/>
</dbReference>
<feature type="transmembrane region" description="Helical" evidence="7">
    <location>
        <begin position="268"/>
        <end position="293"/>
    </location>
</feature>
<feature type="transmembrane region" description="Helical" evidence="7">
    <location>
        <begin position="20"/>
        <end position="46"/>
    </location>
</feature>
<reference evidence="9 10" key="1">
    <citation type="submission" date="2019-03" db="EMBL/GenBank/DDBJ databases">
        <title>Genomic Encyclopedia of Type Strains, Phase IV (KMG-IV): sequencing the most valuable type-strain genomes for metagenomic binning, comparative biology and taxonomic classification.</title>
        <authorList>
            <person name="Goeker M."/>
        </authorList>
    </citation>
    <scope>NUCLEOTIDE SEQUENCE [LARGE SCALE GENOMIC DNA]</scope>
    <source>
        <strain evidence="9 10">DSM 29489</strain>
    </source>
</reference>
<protein>
    <submittedName>
        <fullName evidence="9">Carbohydrate ABC transporter membrane protein 1 (CUT1 family)</fullName>
    </submittedName>
</protein>
<evidence type="ECO:0000256" key="4">
    <source>
        <dbReference type="ARBA" id="ARBA00022692"/>
    </source>
</evidence>
<evidence type="ECO:0000259" key="8">
    <source>
        <dbReference type="PROSITE" id="PS50928"/>
    </source>
</evidence>
<dbReference type="PANTHER" id="PTHR30193">
    <property type="entry name" value="ABC TRANSPORTER PERMEASE PROTEIN"/>
    <property type="match status" value="1"/>
</dbReference>
<evidence type="ECO:0000256" key="6">
    <source>
        <dbReference type="ARBA" id="ARBA00023136"/>
    </source>
</evidence>
<sequence length="301" mass="33394">MKTGIKTRSRQKKVGARVPWIIVIPGLVFALIGHVIAPLQGAFYAFTDFKGIGEYNMIGFDNFKEIFATKTDLYALLNTLKLAIPFIIFVNVFGLLLALVLYNKLKTKNILKSIYFVPAIMIPLAVTQVWKYILDYDGPLNIILRSVGLESWCKNWLGDPKTGLFCIFFVMLWQNCGYAMIIYNAGLASISEDLYEAAAIDGVTTWTKFRYITLPLLAPSLTVVITLMTVTGLRVFDQVLGLTGGGPVGLTQTLASDFYKQTWTLNRYGYGTALALILTLLVSIVGVLQSSILSKREGKMS</sequence>
<feature type="transmembrane region" description="Helical" evidence="7">
    <location>
        <begin position="82"/>
        <end position="102"/>
    </location>
</feature>
<comment type="subcellular location">
    <subcellularLocation>
        <location evidence="1 7">Cell membrane</location>
        <topology evidence="1 7">Multi-pass membrane protein</topology>
    </subcellularLocation>
</comment>
<evidence type="ECO:0000256" key="7">
    <source>
        <dbReference type="RuleBase" id="RU363032"/>
    </source>
</evidence>
<dbReference type="GO" id="GO:0005886">
    <property type="term" value="C:plasma membrane"/>
    <property type="evidence" value="ECO:0007669"/>
    <property type="project" value="UniProtKB-SubCell"/>
</dbReference>
<keyword evidence="2 7" id="KW-0813">Transport</keyword>
<dbReference type="SUPFAM" id="SSF161098">
    <property type="entry name" value="MetI-like"/>
    <property type="match status" value="1"/>
</dbReference>
<evidence type="ECO:0000256" key="2">
    <source>
        <dbReference type="ARBA" id="ARBA00022448"/>
    </source>
</evidence>
<keyword evidence="5 7" id="KW-1133">Transmembrane helix</keyword>
<dbReference type="InterPro" id="IPR035906">
    <property type="entry name" value="MetI-like_sf"/>
</dbReference>
<comment type="caution">
    <text evidence="9">The sequence shown here is derived from an EMBL/GenBank/DDBJ whole genome shotgun (WGS) entry which is preliminary data.</text>
</comment>
<feature type="domain" description="ABC transmembrane type-1" evidence="8">
    <location>
        <begin position="76"/>
        <end position="289"/>
    </location>
</feature>
<keyword evidence="4 7" id="KW-0812">Transmembrane</keyword>
<gene>
    <name evidence="9" type="ORF">EDD59_12040</name>
</gene>
<dbReference type="Pfam" id="PF00528">
    <property type="entry name" value="BPD_transp_1"/>
    <property type="match status" value="1"/>
</dbReference>
<feature type="transmembrane region" description="Helical" evidence="7">
    <location>
        <begin position="114"/>
        <end position="133"/>
    </location>
</feature>
<evidence type="ECO:0000313" key="10">
    <source>
        <dbReference type="Proteomes" id="UP000295726"/>
    </source>
</evidence>
<accession>A0A4R3K355</accession>
<dbReference type="PANTHER" id="PTHR30193:SF37">
    <property type="entry name" value="INNER MEMBRANE ABC TRANSPORTER PERMEASE PROTEIN YCJO"/>
    <property type="match status" value="1"/>
</dbReference>
<dbReference type="EMBL" id="SLZZ01000020">
    <property type="protein sequence ID" value="TCS77118.1"/>
    <property type="molecule type" value="Genomic_DNA"/>
</dbReference>
<feature type="transmembrane region" description="Helical" evidence="7">
    <location>
        <begin position="216"/>
        <end position="236"/>
    </location>
</feature>
<dbReference type="Gene3D" id="1.10.3720.10">
    <property type="entry name" value="MetI-like"/>
    <property type="match status" value="1"/>
</dbReference>
<dbReference type="OrthoDB" id="9786413at2"/>